<evidence type="ECO:0000313" key="1">
    <source>
        <dbReference type="EMBL" id="MFC0081569.1"/>
    </source>
</evidence>
<evidence type="ECO:0000313" key="2">
    <source>
        <dbReference type="Proteomes" id="UP001589788"/>
    </source>
</evidence>
<name>A0ABV6C5I5_9ACTN</name>
<reference evidence="1 2" key="1">
    <citation type="submission" date="2024-09" db="EMBL/GenBank/DDBJ databases">
        <authorList>
            <person name="Sun Q."/>
            <person name="Mori K."/>
        </authorList>
    </citation>
    <scope>NUCLEOTIDE SEQUENCE [LARGE SCALE GENOMIC DNA]</scope>
    <source>
        <strain evidence="1 2">JCM 15389</strain>
    </source>
</reference>
<dbReference type="Proteomes" id="UP001589788">
    <property type="component" value="Unassembled WGS sequence"/>
</dbReference>
<dbReference type="EMBL" id="JBHLYQ010000037">
    <property type="protein sequence ID" value="MFC0081569.1"/>
    <property type="molecule type" value="Genomic_DNA"/>
</dbReference>
<comment type="caution">
    <text evidence="1">The sequence shown here is derived from an EMBL/GenBank/DDBJ whole genome shotgun (WGS) entry which is preliminary data.</text>
</comment>
<sequence>MPAGTAVTPDERTEHAMPFEVGTKDCTSLSDSELAEMADLSTAHGLPFDVGFLSKQAEEWVLITTVREGERLRGYSFCTLERIGGTPAMLVGVATVDRVARAEHVLRLLLGDQYRRALLAFPDEDVLVGARLATPQAYRAFDGLTDVVPRPDHKATGEERAWGRRLAKRFGADNRIDDRSFVLTGDGDPCGALDFDGPKLAAPEEPVAALFGALDLQRGDRLVTFGWAMAEDLAEGTLIPRAARTGA</sequence>
<keyword evidence="2" id="KW-1185">Reference proteome</keyword>
<organism evidence="1 2">
    <name type="scientific">Aciditerrimonas ferrireducens</name>
    <dbReference type="NCBI Taxonomy" id="667306"/>
    <lineage>
        <taxon>Bacteria</taxon>
        <taxon>Bacillati</taxon>
        <taxon>Actinomycetota</taxon>
        <taxon>Acidimicrobiia</taxon>
        <taxon>Acidimicrobiales</taxon>
        <taxon>Acidimicrobiaceae</taxon>
        <taxon>Aciditerrimonas</taxon>
    </lineage>
</organism>
<dbReference type="RefSeq" id="WP_377788851.1">
    <property type="nucleotide sequence ID" value="NZ_JBHLYQ010000037.1"/>
</dbReference>
<protein>
    <submittedName>
        <fullName evidence="1">Uncharacterized protein</fullName>
    </submittedName>
</protein>
<accession>A0ABV6C5I5</accession>
<gene>
    <name evidence="1" type="ORF">ACFFRE_05335</name>
</gene>
<proteinExistence type="predicted"/>